<evidence type="ECO:0000313" key="1">
    <source>
        <dbReference type="EMBL" id="MPC14796.1"/>
    </source>
</evidence>
<dbReference type="Proteomes" id="UP000324222">
    <property type="component" value="Unassembled WGS sequence"/>
</dbReference>
<accession>A0A5B7D2S1</accession>
<dbReference type="EMBL" id="VSRR010000379">
    <property type="protein sequence ID" value="MPC14796.1"/>
    <property type="molecule type" value="Genomic_DNA"/>
</dbReference>
<name>A0A5B7D2S1_PORTR</name>
<keyword evidence="2" id="KW-1185">Reference proteome</keyword>
<comment type="caution">
    <text evidence="1">The sequence shown here is derived from an EMBL/GenBank/DDBJ whole genome shotgun (WGS) entry which is preliminary data.</text>
</comment>
<organism evidence="1 2">
    <name type="scientific">Portunus trituberculatus</name>
    <name type="common">Swimming crab</name>
    <name type="synonym">Neptunus trituberculatus</name>
    <dbReference type="NCBI Taxonomy" id="210409"/>
    <lineage>
        <taxon>Eukaryota</taxon>
        <taxon>Metazoa</taxon>
        <taxon>Ecdysozoa</taxon>
        <taxon>Arthropoda</taxon>
        <taxon>Crustacea</taxon>
        <taxon>Multicrustacea</taxon>
        <taxon>Malacostraca</taxon>
        <taxon>Eumalacostraca</taxon>
        <taxon>Eucarida</taxon>
        <taxon>Decapoda</taxon>
        <taxon>Pleocyemata</taxon>
        <taxon>Brachyura</taxon>
        <taxon>Eubrachyura</taxon>
        <taxon>Portunoidea</taxon>
        <taxon>Portunidae</taxon>
        <taxon>Portuninae</taxon>
        <taxon>Portunus</taxon>
    </lineage>
</organism>
<proteinExistence type="predicted"/>
<dbReference type="AlphaFoldDB" id="A0A5B7D2S1"/>
<reference evidence="1 2" key="1">
    <citation type="submission" date="2019-05" db="EMBL/GenBank/DDBJ databases">
        <title>Another draft genome of Portunus trituberculatus and its Hox gene families provides insights of decapod evolution.</title>
        <authorList>
            <person name="Jeong J.-H."/>
            <person name="Song I."/>
            <person name="Kim S."/>
            <person name="Choi T."/>
            <person name="Kim D."/>
            <person name="Ryu S."/>
            <person name="Kim W."/>
        </authorList>
    </citation>
    <scope>NUCLEOTIDE SEQUENCE [LARGE SCALE GENOMIC DNA]</scope>
    <source>
        <tissue evidence="1">Muscle</tissue>
    </source>
</reference>
<gene>
    <name evidence="1" type="ORF">E2C01_007571</name>
</gene>
<sequence>MYTGVKASTYYTDSKRWASTLRCPPLGQASGQQRTEEDLEAPLPHFLEGCGVRCSGPRVGPLSSAEKLKHTKQ</sequence>
<evidence type="ECO:0000313" key="2">
    <source>
        <dbReference type="Proteomes" id="UP000324222"/>
    </source>
</evidence>
<protein>
    <submittedName>
        <fullName evidence="1">Uncharacterized protein</fullName>
    </submittedName>
</protein>